<evidence type="ECO:0000256" key="1">
    <source>
        <dbReference type="ARBA" id="ARBA00005417"/>
    </source>
</evidence>
<dbReference type="SMART" id="SM00382">
    <property type="entry name" value="AAA"/>
    <property type="match status" value="1"/>
</dbReference>
<dbReference type="Pfam" id="PF00005">
    <property type="entry name" value="ABC_tran"/>
    <property type="match status" value="1"/>
</dbReference>
<keyword evidence="3" id="KW-0547">Nucleotide-binding</keyword>
<dbReference type="PROSITE" id="PS50893">
    <property type="entry name" value="ABC_TRANSPORTER_2"/>
    <property type="match status" value="1"/>
</dbReference>
<dbReference type="InterPro" id="IPR027417">
    <property type="entry name" value="P-loop_NTPase"/>
</dbReference>
<evidence type="ECO:0000256" key="2">
    <source>
        <dbReference type="ARBA" id="ARBA00022448"/>
    </source>
</evidence>
<feature type="domain" description="ABC transporter" evidence="5">
    <location>
        <begin position="4"/>
        <end position="231"/>
    </location>
</feature>
<dbReference type="PANTHER" id="PTHR42711:SF5">
    <property type="entry name" value="ABC TRANSPORTER ATP-BINDING PROTEIN NATA"/>
    <property type="match status" value="1"/>
</dbReference>
<evidence type="ECO:0000313" key="6">
    <source>
        <dbReference type="EMBL" id="MBU2693151.1"/>
    </source>
</evidence>
<comment type="similarity">
    <text evidence="1">Belongs to the ABC transporter superfamily.</text>
</comment>
<dbReference type="EMBL" id="JAHJDP010000116">
    <property type="protein sequence ID" value="MBU2693151.1"/>
    <property type="molecule type" value="Genomic_DNA"/>
</dbReference>
<name>A0A948S052_UNCEI</name>
<dbReference type="InterPro" id="IPR050763">
    <property type="entry name" value="ABC_transporter_ATP-binding"/>
</dbReference>
<dbReference type="Proteomes" id="UP000777784">
    <property type="component" value="Unassembled WGS sequence"/>
</dbReference>
<keyword evidence="2" id="KW-0813">Transport</keyword>
<dbReference type="SUPFAM" id="SSF52540">
    <property type="entry name" value="P-loop containing nucleoside triphosphate hydrolases"/>
    <property type="match status" value="1"/>
</dbReference>
<reference evidence="6" key="1">
    <citation type="submission" date="2021-05" db="EMBL/GenBank/DDBJ databases">
        <title>Energy efficiency and biological interactions define the core microbiome of deep oligotrophic groundwater.</title>
        <authorList>
            <person name="Mehrshad M."/>
            <person name="Lopez-Fernandez M."/>
            <person name="Bell E."/>
            <person name="Bernier-Latmani R."/>
            <person name="Bertilsson S."/>
            <person name="Dopson M."/>
        </authorList>
    </citation>
    <scope>NUCLEOTIDE SEQUENCE</scope>
    <source>
        <strain evidence="6">Modern_marine.mb.64</strain>
    </source>
</reference>
<dbReference type="GO" id="GO:0016887">
    <property type="term" value="F:ATP hydrolysis activity"/>
    <property type="evidence" value="ECO:0007669"/>
    <property type="project" value="InterPro"/>
</dbReference>
<dbReference type="InterPro" id="IPR025302">
    <property type="entry name" value="DrrA1/2-like_C"/>
</dbReference>
<proteinExistence type="inferred from homology"/>
<dbReference type="CDD" id="cd03269">
    <property type="entry name" value="ABC_putative_ATPase"/>
    <property type="match status" value="1"/>
</dbReference>
<dbReference type="InterPro" id="IPR003593">
    <property type="entry name" value="AAA+_ATPase"/>
</dbReference>
<dbReference type="Pfam" id="PF13732">
    <property type="entry name" value="DrrA1-3_C"/>
    <property type="match status" value="1"/>
</dbReference>
<evidence type="ECO:0000259" key="5">
    <source>
        <dbReference type="PROSITE" id="PS50893"/>
    </source>
</evidence>
<evidence type="ECO:0000256" key="4">
    <source>
        <dbReference type="ARBA" id="ARBA00022840"/>
    </source>
</evidence>
<dbReference type="PANTHER" id="PTHR42711">
    <property type="entry name" value="ABC TRANSPORTER ATP-BINDING PROTEIN"/>
    <property type="match status" value="1"/>
</dbReference>
<keyword evidence="4 6" id="KW-0067">ATP-binding</keyword>
<evidence type="ECO:0000256" key="3">
    <source>
        <dbReference type="ARBA" id="ARBA00022741"/>
    </source>
</evidence>
<dbReference type="AlphaFoldDB" id="A0A948S052"/>
<accession>A0A948S052</accession>
<gene>
    <name evidence="6" type="ORF">KJ970_19725</name>
</gene>
<evidence type="ECO:0000313" key="7">
    <source>
        <dbReference type="Proteomes" id="UP000777784"/>
    </source>
</evidence>
<sequence length="306" mass="34957">MAILECREITKRFGSYAAVDHLTFRVRPGTIFGLLGPNGSGKTTTIRMILRILLPDQGTICVFGSSLNENSKLRIGYLPEERGLYKDMKILDHLVFLARLRGLTSNEATRRSLKWLERFNIGDWSQRKVEELSKGMQQKVQFIGTLLHDPELIILDEPFSGLDPVASQLLKDIMLELQRQGRTVVFSTHQMEQVERSCDEILLIHKGKAVLYGPLNDVRARYGSPTVKVEYDGDITTILPWDGILSIDDQGRYAEIMLKENVRPGELLRRLVNHVDIRRFETSEASLDDIFIRQVKDIDAMMTKVE</sequence>
<dbReference type="Gene3D" id="3.40.50.300">
    <property type="entry name" value="P-loop containing nucleotide triphosphate hydrolases"/>
    <property type="match status" value="1"/>
</dbReference>
<comment type="caution">
    <text evidence="6">The sequence shown here is derived from an EMBL/GenBank/DDBJ whole genome shotgun (WGS) entry which is preliminary data.</text>
</comment>
<dbReference type="InterPro" id="IPR003439">
    <property type="entry name" value="ABC_transporter-like_ATP-bd"/>
</dbReference>
<organism evidence="6 7">
    <name type="scientific">Eiseniibacteriota bacterium</name>
    <dbReference type="NCBI Taxonomy" id="2212470"/>
    <lineage>
        <taxon>Bacteria</taxon>
        <taxon>Candidatus Eiseniibacteriota</taxon>
    </lineage>
</organism>
<dbReference type="InterPro" id="IPR017871">
    <property type="entry name" value="ABC_transporter-like_CS"/>
</dbReference>
<dbReference type="GO" id="GO:0005524">
    <property type="term" value="F:ATP binding"/>
    <property type="evidence" value="ECO:0007669"/>
    <property type="project" value="UniProtKB-KW"/>
</dbReference>
<protein>
    <submittedName>
        <fullName evidence="6">ATP-binding cassette domain-containing protein</fullName>
    </submittedName>
</protein>
<dbReference type="PROSITE" id="PS00211">
    <property type="entry name" value="ABC_TRANSPORTER_1"/>
    <property type="match status" value="1"/>
</dbReference>